<sequence>MLFQHYSWYPWFSNDQKSRDASWTRFEANRGATGSQGCYFSSAVFFVHSSAFRPRHNLPSLAPHCHRDEGAHHLRPPSRLLLGGAGDVRRIVRAPSQET</sequence>
<evidence type="ECO:0000313" key="1">
    <source>
        <dbReference type="Proteomes" id="UP000095287"/>
    </source>
</evidence>
<keyword evidence="1" id="KW-1185">Reference proteome</keyword>
<dbReference type="WBParaSite" id="L893_g26075.t1">
    <property type="protein sequence ID" value="L893_g26075.t1"/>
    <property type="gene ID" value="L893_g26075"/>
</dbReference>
<evidence type="ECO:0000313" key="2">
    <source>
        <dbReference type="WBParaSite" id="L893_g26075.t1"/>
    </source>
</evidence>
<name>A0A1I7ZG12_9BILA</name>
<protein>
    <submittedName>
        <fullName evidence="2">Uncharacterized protein</fullName>
    </submittedName>
</protein>
<accession>A0A1I7ZG12</accession>
<dbReference type="Proteomes" id="UP000095287">
    <property type="component" value="Unplaced"/>
</dbReference>
<proteinExistence type="predicted"/>
<reference evidence="2" key="1">
    <citation type="submission" date="2016-11" db="UniProtKB">
        <authorList>
            <consortium name="WormBaseParasite"/>
        </authorList>
    </citation>
    <scope>IDENTIFICATION</scope>
</reference>
<dbReference type="AlphaFoldDB" id="A0A1I7ZG12"/>
<organism evidence="1 2">
    <name type="scientific">Steinernema glaseri</name>
    <dbReference type="NCBI Taxonomy" id="37863"/>
    <lineage>
        <taxon>Eukaryota</taxon>
        <taxon>Metazoa</taxon>
        <taxon>Ecdysozoa</taxon>
        <taxon>Nematoda</taxon>
        <taxon>Chromadorea</taxon>
        <taxon>Rhabditida</taxon>
        <taxon>Tylenchina</taxon>
        <taxon>Panagrolaimomorpha</taxon>
        <taxon>Strongyloidoidea</taxon>
        <taxon>Steinernematidae</taxon>
        <taxon>Steinernema</taxon>
    </lineage>
</organism>